<dbReference type="AlphaFoldDB" id="A0A9N9LXG6"/>
<dbReference type="PANTHER" id="PTHR40616:SF1">
    <property type="entry name" value="LINALOOL DEHYDRATASE_ISOMERASE DOMAIN-CONTAINING PROTEIN"/>
    <property type="match status" value="1"/>
</dbReference>
<dbReference type="Proteomes" id="UP000701801">
    <property type="component" value="Unassembled WGS sequence"/>
</dbReference>
<evidence type="ECO:0000313" key="1">
    <source>
        <dbReference type="EMBL" id="CAG8981522.1"/>
    </source>
</evidence>
<proteinExistence type="predicted"/>
<sequence>AQSLFDYAMSINDPRFDSYYKYINYPDNGAWSTRFTAWYIPGLLHRNTGSDLENALGALEVLVANQATDDYNSLWYGNWRNSGDQPLPTPNSELYPPLIYNTYDPNWREFIGSQIIQILVEFSTLIPETLTTSLMKALEAQAVGAMRRNGTEGDNLVTTYTNPALMRALNIGWIGEKLGNQTLIDYANDQSTQIVELFNAGNGTFGEYTALTYYGEDVWALGATIKYGPANSTLTLYAPYLLSTLWDDIAEHYNAFLGNLVGPYDRANTRDLTQHSAVLGLCFWGLFGYEKAPVPNKMEADLHYDAAQGAALALIIDTVKDHIKLETLAKLTTPPTDTEERMIIRTVRESLFNDTTRTHTSWLSKNLMIGGQELTETTIRNKKQFVPAIVHWPSDPLHTPFPYNGFFSLYPTATTLSAVASKNRLEVSYPNTTQAGTDSFQFLLSNIPPPWILAGNLVDGFSHLPCLSINVTALGMQMLPTTYTAQDGIYNHLYYNITYAVPANFTGNPWIALDIEYTC</sequence>
<accession>A0A9N9LXG6</accession>
<dbReference type="EMBL" id="CAJVRM010000485">
    <property type="protein sequence ID" value="CAG8981522.1"/>
    <property type="molecule type" value="Genomic_DNA"/>
</dbReference>
<name>A0A9N9LXG6_9HELO</name>
<gene>
    <name evidence="1" type="ORF">HYALB_00003095</name>
</gene>
<reference evidence="1" key="1">
    <citation type="submission" date="2021-07" db="EMBL/GenBank/DDBJ databases">
        <authorList>
            <person name="Durling M."/>
        </authorList>
    </citation>
    <scope>NUCLEOTIDE SEQUENCE</scope>
</reference>
<dbReference type="OrthoDB" id="2580323at2759"/>
<organism evidence="1 2">
    <name type="scientific">Hymenoscyphus albidus</name>
    <dbReference type="NCBI Taxonomy" id="595503"/>
    <lineage>
        <taxon>Eukaryota</taxon>
        <taxon>Fungi</taxon>
        <taxon>Dikarya</taxon>
        <taxon>Ascomycota</taxon>
        <taxon>Pezizomycotina</taxon>
        <taxon>Leotiomycetes</taxon>
        <taxon>Helotiales</taxon>
        <taxon>Helotiaceae</taxon>
        <taxon>Hymenoscyphus</taxon>
    </lineage>
</organism>
<comment type="caution">
    <text evidence="1">The sequence shown here is derived from an EMBL/GenBank/DDBJ whole genome shotgun (WGS) entry which is preliminary data.</text>
</comment>
<feature type="non-terminal residue" evidence="1">
    <location>
        <position position="1"/>
    </location>
</feature>
<evidence type="ECO:0000313" key="2">
    <source>
        <dbReference type="Proteomes" id="UP000701801"/>
    </source>
</evidence>
<protein>
    <submittedName>
        <fullName evidence="1">Uncharacterized protein</fullName>
    </submittedName>
</protein>
<keyword evidence="2" id="KW-1185">Reference proteome</keyword>
<dbReference type="PANTHER" id="PTHR40616">
    <property type="entry name" value="LINALOOL DEHYDRATASE_ISOMERASE DOMAIN-CONTAINING PROTEIN"/>
    <property type="match status" value="1"/>
</dbReference>